<proteinExistence type="predicted"/>
<reference evidence="1 2" key="1">
    <citation type="journal article" date="2023" name="Sci. Data">
        <title>Genome assembly of the Korean intertidal mud-creeper Batillaria attramentaria.</title>
        <authorList>
            <person name="Patra A.K."/>
            <person name="Ho P.T."/>
            <person name="Jun S."/>
            <person name="Lee S.J."/>
            <person name="Kim Y."/>
            <person name="Won Y.J."/>
        </authorList>
    </citation>
    <scope>NUCLEOTIDE SEQUENCE [LARGE SCALE GENOMIC DNA]</scope>
    <source>
        <strain evidence="1">Wonlab-2016</strain>
    </source>
</reference>
<evidence type="ECO:0000313" key="1">
    <source>
        <dbReference type="EMBL" id="KAK7478478.1"/>
    </source>
</evidence>
<comment type="caution">
    <text evidence="1">The sequence shown here is derived from an EMBL/GenBank/DDBJ whole genome shotgun (WGS) entry which is preliminary data.</text>
</comment>
<accession>A0ABD0JUE1</accession>
<evidence type="ECO:0000313" key="2">
    <source>
        <dbReference type="Proteomes" id="UP001519460"/>
    </source>
</evidence>
<name>A0ABD0JUE1_9CAEN</name>
<dbReference type="AlphaFoldDB" id="A0ABD0JUE1"/>
<feature type="non-terminal residue" evidence="1">
    <location>
        <position position="75"/>
    </location>
</feature>
<protein>
    <submittedName>
        <fullName evidence="1">Uncharacterized protein</fullName>
    </submittedName>
</protein>
<sequence>MKTTTTQDETFTYRLPAMELNQPSMIHVGQVPGVCYCDVFVLNVRDSLIASTTPPGILYKPGNTRHMTATLAGET</sequence>
<dbReference type="EMBL" id="JACVVK020000324">
    <property type="protein sequence ID" value="KAK7478478.1"/>
    <property type="molecule type" value="Genomic_DNA"/>
</dbReference>
<dbReference type="Proteomes" id="UP001519460">
    <property type="component" value="Unassembled WGS sequence"/>
</dbReference>
<keyword evidence="2" id="KW-1185">Reference proteome</keyword>
<organism evidence="1 2">
    <name type="scientific">Batillaria attramentaria</name>
    <dbReference type="NCBI Taxonomy" id="370345"/>
    <lineage>
        <taxon>Eukaryota</taxon>
        <taxon>Metazoa</taxon>
        <taxon>Spiralia</taxon>
        <taxon>Lophotrochozoa</taxon>
        <taxon>Mollusca</taxon>
        <taxon>Gastropoda</taxon>
        <taxon>Caenogastropoda</taxon>
        <taxon>Sorbeoconcha</taxon>
        <taxon>Cerithioidea</taxon>
        <taxon>Batillariidae</taxon>
        <taxon>Batillaria</taxon>
    </lineage>
</organism>
<gene>
    <name evidence="1" type="ORF">BaRGS_00030237</name>
</gene>